<dbReference type="PANTHER" id="PTHR33776:SF4">
    <property type="entry name" value="ENDONUCLEASE_EXONUCLEASE_PHOSPHATASE DOMAIN-CONTAINING PROTEIN"/>
    <property type="match status" value="1"/>
</dbReference>
<dbReference type="EMBL" id="REGN01000488">
    <property type="protein sequence ID" value="RNA41542.1"/>
    <property type="molecule type" value="Genomic_DNA"/>
</dbReference>
<dbReference type="InterPro" id="IPR005135">
    <property type="entry name" value="Endo/exonuclease/phosphatase"/>
</dbReference>
<evidence type="ECO:0000259" key="1">
    <source>
        <dbReference type="Pfam" id="PF14529"/>
    </source>
</evidence>
<dbReference type="AlphaFoldDB" id="A0A3M7T0M5"/>
<evidence type="ECO:0000313" key="2">
    <source>
        <dbReference type="EMBL" id="RNA41542.1"/>
    </source>
</evidence>
<dbReference type="Gene3D" id="3.60.10.10">
    <property type="entry name" value="Endonuclease/exonuclease/phosphatase"/>
    <property type="match status" value="1"/>
</dbReference>
<name>A0A3M7T0M5_BRAPC</name>
<keyword evidence="2" id="KW-0548">Nucleotidyltransferase</keyword>
<sequence length="249" mass="28263">MRNGGGIMVIVKKHLTISNCHISDDFEMISFKINSKSSCLNVVSCYKPPRTPKNEFLDYLEKVRLNLDTNEPIVIVADFNINQGRINGQCLKEFLENNGLKTVVSSPTRLCVSKFKSNGSELDSSTIIDHLIVGDDQSIACEVIGCPFSDHKFVVGAIEFEVGKPIDPLTFYRNLSTANLNQLKNELLKADFSLMDKLCTIEDKWDYLKSVIFEKMDLFCLLKQAKKKDNTNHNPWFDSDLQSLKNKRD</sequence>
<reference evidence="2 3" key="1">
    <citation type="journal article" date="2018" name="Sci. Rep.">
        <title>Genomic signatures of local adaptation to the degree of environmental predictability in rotifers.</title>
        <authorList>
            <person name="Franch-Gras L."/>
            <person name="Hahn C."/>
            <person name="Garcia-Roger E.M."/>
            <person name="Carmona M.J."/>
            <person name="Serra M."/>
            <person name="Gomez A."/>
        </authorList>
    </citation>
    <scope>NUCLEOTIDE SEQUENCE [LARGE SCALE GENOMIC DNA]</scope>
    <source>
        <strain evidence="2">HYR1</strain>
    </source>
</reference>
<keyword evidence="3" id="KW-1185">Reference proteome</keyword>
<proteinExistence type="predicted"/>
<dbReference type="Proteomes" id="UP000276133">
    <property type="component" value="Unassembled WGS sequence"/>
</dbReference>
<protein>
    <submittedName>
        <fullName evidence="2">RNA-directed DNA polymerase from mobile element jockey-like</fullName>
    </submittedName>
</protein>
<keyword evidence="2" id="KW-0695">RNA-directed DNA polymerase</keyword>
<gene>
    <name evidence="2" type="ORF">BpHYR1_040587</name>
</gene>
<dbReference type="PANTHER" id="PTHR33776">
    <property type="entry name" value="ENDO/EXONUCLEASE/PHOSPHATASE DOMAIN-CONTAINING PROTEIN"/>
    <property type="match status" value="1"/>
</dbReference>
<accession>A0A3M7T0M5</accession>
<dbReference type="GO" id="GO:0003964">
    <property type="term" value="F:RNA-directed DNA polymerase activity"/>
    <property type="evidence" value="ECO:0007669"/>
    <property type="project" value="UniProtKB-KW"/>
</dbReference>
<dbReference type="InterPro" id="IPR036691">
    <property type="entry name" value="Endo/exonu/phosph_ase_sf"/>
</dbReference>
<comment type="caution">
    <text evidence="2">The sequence shown here is derived from an EMBL/GenBank/DDBJ whole genome shotgun (WGS) entry which is preliminary data.</text>
</comment>
<evidence type="ECO:0000313" key="3">
    <source>
        <dbReference type="Proteomes" id="UP000276133"/>
    </source>
</evidence>
<keyword evidence="2" id="KW-0808">Transferase</keyword>
<organism evidence="2 3">
    <name type="scientific">Brachionus plicatilis</name>
    <name type="common">Marine rotifer</name>
    <name type="synonym">Brachionus muelleri</name>
    <dbReference type="NCBI Taxonomy" id="10195"/>
    <lineage>
        <taxon>Eukaryota</taxon>
        <taxon>Metazoa</taxon>
        <taxon>Spiralia</taxon>
        <taxon>Gnathifera</taxon>
        <taxon>Rotifera</taxon>
        <taxon>Eurotatoria</taxon>
        <taxon>Monogononta</taxon>
        <taxon>Pseudotrocha</taxon>
        <taxon>Ploima</taxon>
        <taxon>Brachionidae</taxon>
        <taxon>Brachionus</taxon>
    </lineage>
</organism>
<dbReference type="SUPFAM" id="SSF56219">
    <property type="entry name" value="DNase I-like"/>
    <property type="match status" value="1"/>
</dbReference>
<dbReference type="Pfam" id="PF14529">
    <property type="entry name" value="Exo_endo_phos_2"/>
    <property type="match status" value="1"/>
</dbReference>
<feature type="domain" description="Endonuclease/exonuclease/phosphatase" evidence="1">
    <location>
        <begin position="41"/>
        <end position="154"/>
    </location>
</feature>
<dbReference type="OrthoDB" id="6756463at2759"/>